<evidence type="ECO:0000256" key="1">
    <source>
        <dbReference type="SAM" id="Phobius"/>
    </source>
</evidence>
<dbReference type="Proteomes" id="UP000034487">
    <property type="component" value="Unassembled WGS sequence"/>
</dbReference>
<dbReference type="AlphaFoldDB" id="A0A0G1SPE3"/>
<comment type="caution">
    <text evidence="2">The sequence shown here is derived from an EMBL/GenBank/DDBJ whole genome shotgun (WGS) entry which is preliminary data.</text>
</comment>
<protein>
    <submittedName>
        <fullName evidence="2">Uncharacterized protein</fullName>
    </submittedName>
</protein>
<evidence type="ECO:0000313" key="2">
    <source>
        <dbReference type="EMBL" id="KKU43903.1"/>
    </source>
</evidence>
<keyword evidence="1" id="KW-0472">Membrane</keyword>
<reference evidence="2 3" key="1">
    <citation type="journal article" date="2015" name="Nature">
        <title>rRNA introns, odd ribosomes, and small enigmatic genomes across a large radiation of phyla.</title>
        <authorList>
            <person name="Brown C.T."/>
            <person name="Hug L.A."/>
            <person name="Thomas B.C."/>
            <person name="Sharon I."/>
            <person name="Castelle C.J."/>
            <person name="Singh A."/>
            <person name="Wilkins M.J."/>
            <person name="Williams K.H."/>
            <person name="Banfield J.F."/>
        </authorList>
    </citation>
    <scope>NUCLEOTIDE SEQUENCE [LARGE SCALE GENOMIC DNA]</scope>
</reference>
<keyword evidence="1" id="KW-0812">Transmembrane</keyword>
<gene>
    <name evidence="2" type="ORF">UX60_C0014G0002</name>
</gene>
<feature type="transmembrane region" description="Helical" evidence="1">
    <location>
        <begin position="12"/>
        <end position="31"/>
    </location>
</feature>
<keyword evidence="1" id="KW-1133">Transmembrane helix</keyword>
<evidence type="ECO:0000313" key="3">
    <source>
        <dbReference type="Proteomes" id="UP000034487"/>
    </source>
</evidence>
<proteinExistence type="predicted"/>
<accession>A0A0G1SPE3</accession>
<dbReference type="EMBL" id="LCMV01000014">
    <property type="protein sequence ID" value="KKU43903.1"/>
    <property type="molecule type" value="Genomic_DNA"/>
</dbReference>
<sequence>MNNVQILKQFRIFGFGYLGFVGYWNLVIGYYPS</sequence>
<organism evidence="2 3">
    <name type="scientific">Berkelbacteria bacterium GW2011_GWA2_46_7</name>
    <dbReference type="NCBI Taxonomy" id="1618335"/>
    <lineage>
        <taxon>Bacteria</taxon>
        <taxon>Candidatus Berkelbacteria</taxon>
    </lineage>
</organism>
<name>A0A0G1SPE3_9BACT</name>